<comment type="caution">
    <text evidence="1">The sequence shown here is derived from an EMBL/GenBank/DDBJ whole genome shotgun (WGS) entry which is preliminary data.</text>
</comment>
<proteinExistence type="predicted"/>
<gene>
    <name evidence="1" type="ORF">FWK35_00018720</name>
</gene>
<dbReference type="EMBL" id="VUJU01003687">
    <property type="protein sequence ID" value="KAF0757063.1"/>
    <property type="molecule type" value="Genomic_DNA"/>
</dbReference>
<sequence length="49" mass="6115">MVELHLGSKKVFSQKYYAFDVVKRLRKHSFPFPLWYRLRTDNDFNHWRG</sequence>
<organism evidence="1 2">
    <name type="scientific">Aphis craccivora</name>
    <name type="common">Cowpea aphid</name>
    <dbReference type="NCBI Taxonomy" id="307492"/>
    <lineage>
        <taxon>Eukaryota</taxon>
        <taxon>Metazoa</taxon>
        <taxon>Ecdysozoa</taxon>
        <taxon>Arthropoda</taxon>
        <taxon>Hexapoda</taxon>
        <taxon>Insecta</taxon>
        <taxon>Pterygota</taxon>
        <taxon>Neoptera</taxon>
        <taxon>Paraneoptera</taxon>
        <taxon>Hemiptera</taxon>
        <taxon>Sternorrhyncha</taxon>
        <taxon>Aphidomorpha</taxon>
        <taxon>Aphidoidea</taxon>
        <taxon>Aphididae</taxon>
        <taxon>Aphidini</taxon>
        <taxon>Aphis</taxon>
        <taxon>Aphis</taxon>
    </lineage>
</organism>
<reference evidence="1 2" key="1">
    <citation type="submission" date="2019-08" db="EMBL/GenBank/DDBJ databases">
        <title>Whole genome of Aphis craccivora.</title>
        <authorList>
            <person name="Voronova N.V."/>
            <person name="Shulinski R.S."/>
            <person name="Bandarenka Y.V."/>
            <person name="Zhorov D.G."/>
            <person name="Warner D."/>
        </authorList>
    </citation>
    <scope>NUCLEOTIDE SEQUENCE [LARGE SCALE GENOMIC DNA]</scope>
    <source>
        <strain evidence="1">180601</strain>
        <tissue evidence="1">Whole Body</tissue>
    </source>
</reference>
<dbReference type="AlphaFoldDB" id="A0A6G0YJD9"/>
<evidence type="ECO:0000313" key="2">
    <source>
        <dbReference type="Proteomes" id="UP000478052"/>
    </source>
</evidence>
<dbReference type="Proteomes" id="UP000478052">
    <property type="component" value="Unassembled WGS sequence"/>
</dbReference>
<accession>A0A6G0YJD9</accession>
<evidence type="ECO:0000313" key="1">
    <source>
        <dbReference type="EMBL" id="KAF0757063.1"/>
    </source>
</evidence>
<keyword evidence="2" id="KW-1185">Reference proteome</keyword>
<name>A0A6G0YJD9_APHCR</name>
<protein>
    <submittedName>
        <fullName evidence="1">Uncharacterized protein</fullName>
    </submittedName>
</protein>